<feature type="binding site" evidence="22">
    <location>
        <position position="595"/>
    </location>
    <ligand>
        <name>ATP</name>
        <dbReference type="ChEBI" id="CHEBI:30616"/>
    </ligand>
</feature>
<dbReference type="InterPro" id="IPR001611">
    <property type="entry name" value="Leu-rich_rpt"/>
</dbReference>
<dbReference type="EC" id="2.7.11.1" evidence="4"/>
<comment type="similarity">
    <text evidence="3">Belongs to the protein kinase superfamily. Ser/Thr protein kinase family.</text>
</comment>
<dbReference type="CDD" id="cd14066">
    <property type="entry name" value="STKc_IRAK"/>
    <property type="match status" value="1"/>
</dbReference>
<keyword evidence="5" id="KW-1003">Cell membrane</keyword>
<evidence type="ECO:0000256" key="14">
    <source>
        <dbReference type="ARBA" id="ARBA00022777"/>
    </source>
</evidence>
<dbReference type="PROSITE" id="PS51450">
    <property type="entry name" value="LRR"/>
    <property type="match status" value="1"/>
</dbReference>
<dbReference type="InterPro" id="IPR017441">
    <property type="entry name" value="Protein_kinase_ATP_BS"/>
</dbReference>
<dbReference type="Pfam" id="PF13855">
    <property type="entry name" value="LRR_8"/>
    <property type="match status" value="3"/>
</dbReference>
<comment type="catalytic activity">
    <reaction evidence="21">
        <text>L-seryl-[protein] + ATP = O-phospho-L-seryl-[protein] + ADP + H(+)</text>
        <dbReference type="Rhea" id="RHEA:17989"/>
        <dbReference type="Rhea" id="RHEA-COMP:9863"/>
        <dbReference type="Rhea" id="RHEA-COMP:11604"/>
        <dbReference type="ChEBI" id="CHEBI:15378"/>
        <dbReference type="ChEBI" id="CHEBI:29999"/>
        <dbReference type="ChEBI" id="CHEBI:30616"/>
        <dbReference type="ChEBI" id="CHEBI:83421"/>
        <dbReference type="ChEBI" id="CHEBI:456216"/>
        <dbReference type="EC" id="2.7.11.1"/>
    </reaction>
</comment>
<evidence type="ECO:0000256" key="15">
    <source>
        <dbReference type="ARBA" id="ARBA00022840"/>
    </source>
</evidence>
<keyword evidence="17 23" id="KW-0472">Membrane</keyword>
<keyword evidence="12" id="KW-0677">Repeat</keyword>
<dbReference type="OrthoDB" id="4062651at2759"/>
<gene>
    <name evidence="26" type="ORF">AQUCO_01600293v1</name>
</gene>
<feature type="signal peptide" evidence="24">
    <location>
        <begin position="1"/>
        <end position="22"/>
    </location>
</feature>
<evidence type="ECO:0000256" key="20">
    <source>
        <dbReference type="ARBA" id="ARBA00047899"/>
    </source>
</evidence>
<dbReference type="InterPro" id="IPR013210">
    <property type="entry name" value="LRR_N_plant-typ"/>
</dbReference>
<evidence type="ECO:0000256" key="2">
    <source>
        <dbReference type="ARBA" id="ARBA00004479"/>
    </source>
</evidence>
<comment type="catalytic activity">
    <reaction evidence="20">
        <text>L-threonyl-[protein] + ATP = O-phospho-L-threonyl-[protein] + ADP + H(+)</text>
        <dbReference type="Rhea" id="RHEA:46608"/>
        <dbReference type="Rhea" id="RHEA-COMP:11060"/>
        <dbReference type="Rhea" id="RHEA-COMP:11605"/>
        <dbReference type="ChEBI" id="CHEBI:15378"/>
        <dbReference type="ChEBI" id="CHEBI:30013"/>
        <dbReference type="ChEBI" id="CHEBI:30616"/>
        <dbReference type="ChEBI" id="CHEBI:61977"/>
        <dbReference type="ChEBI" id="CHEBI:456216"/>
        <dbReference type="EC" id="2.7.11.1"/>
    </reaction>
</comment>
<dbReference type="GO" id="GO:0005886">
    <property type="term" value="C:plasma membrane"/>
    <property type="evidence" value="ECO:0007669"/>
    <property type="project" value="UniProtKB-SubCell"/>
</dbReference>
<evidence type="ECO:0000256" key="4">
    <source>
        <dbReference type="ARBA" id="ARBA00012513"/>
    </source>
</evidence>
<evidence type="ECO:0000256" key="6">
    <source>
        <dbReference type="ARBA" id="ARBA00022527"/>
    </source>
</evidence>
<evidence type="ECO:0000259" key="25">
    <source>
        <dbReference type="PROSITE" id="PS50011"/>
    </source>
</evidence>
<keyword evidence="10 23" id="KW-0812">Transmembrane</keyword>
<evidence type="ECO:0000256" key="7">
    <source>
        <dbReference type="ARBA" id="ARBA00022553"/>
    </source>
</evidence>
<dbReference type="GO" id="GO:0005524">
    <property type="term" value="F:ATP binding"/>
    <property type="evidence" value="ECO:0007669"/>
    <property type="project" value="UniProtKB-UniRule"/>
</dbReference>
<dbReference type="InParanoid" id="A0A2G5DQZ1"/>
<feature type="transmembrane region" description="Helical" evidence="23">
    <location>
        <begin position="503"/>
        <end position="526"/>
    </location>
</feature>
<dbReference type="EMBL" id="KZ305033">
    <property type="protein sequence ID" value="PIA45941.1"/>
    <property type="molecule type" value="Genomic_DNA"/>
</dbReference>
<evidence type="ECO:0000256" key="3">
    <source>
        <dbReference type="ARBA" id="ARBA00008684"/>
    </source>
</evidence>
<feature type="chain" id="PRO_5013592777" description="non-specific serine/threonine protein kinase" evidence="24">
    <location>
        <begin position="23"/>
        <end position="887"/>
    </location>
</feature>
<evidence type="ECO:0000256" key="1">
    <source>
        <dbReference type="ARBA" id="ARBA00004162"/>
    </source>
</evidence>
<dbReference type="PROSITE" id="PS00108">
    <property type="entry name" value="PROTEIN_KINASE_ST"/>
    <property type="match status" value="1"/>
</dbReference>
<keyword evidence="27" id="KW-1185">Reference proteome</keyword>
<dbReference type="SUPFAM" id="SSF56112">
    <property type="entry name" value="Protein kinase-like (PK-like)"/>
    <property type="match status" value="1"/>
</dbReference>
<proteinExistence type="inferred from homology"/>
<keyword evidence="9" id="KW-0808">Transferase</keyword>
<evidence type="ECO:0000256" key="17">
    <source>
        <dbReference type="ARBA" id="ARBA00023136"/>
    </source>
</evidence>
<evidence type="ECO:0000256" key="8">
    <source>
        <dbReference type="ARBA" id="ARBA00022614"/>
    </source>
</evidence>
<keyword evidence="11 24" id="KW-0732">Signal</keyword>
<dbReference type="PANTHER" id="PTHR27008:SF510">
    <property type="entry name" value="OS09G0423200 PROTEIN"/>
    <property type="match status" value="1"/>
</dbReference>
<keyword evidence="14" id="KW-0418">Kinase</keyword>
<dbReference type="FunFam" id="3.30.200.20:FF:000543">
    <property type="entry name" value="Putative leucine-rich repeat receptor-like serine/threonine-protein kinase"/>
    <property type="match status" value="1"/>
</dbReference>
<evidence type="ECO:0000256" key="13">
    <source>
        <dbReference type="ARBA" id="ARBA00022741"/>
    </source>
</evidence>
<keyword evidence="16 23" id="KW-1133">Transmembrane helix</keyword>
<dbReference type="PROSITE" id="PS50011">
    <property type="entry name" value="PROTEIN_KINASE_DOM"/>
    <property type="match status" value="1"/>
</dbReference>
<dbReference type="SMART" id="SM00369">
    <property type="entry name" value="LRR_TYP"/>
    <property type="match status" value="7"/>
</dbReference>
<dbReference type="Gene3D" id="1.10.510.10">
    <property type="entry name" value="Transferase(Phosphotransferase) domain 1"/>
    <property type="match status" value="1"/>
</dbReference>
<keyword evidence="13 22" id="KW-0547">Nucleotide-binding</keyword>
<keyword evidence="8" id="KW-0433">Leucine-rich repeat</keyword>
<comment type="subcellular location">
    <subcellularLocation>
        <location evidence="1">Cell membrane</location>
        <topology evidence="1">Single-pass membrane protein</topology>
    </subcellularLocation>
    <subcellularLocation>
        <location evidence="2">Membrane</location>
        <topology evidence="2">Single-pass type I membrane protein</topology>
    </subcellularLocation>
</comment>
<dbReference type="SMART" id="SM00220">
    <property type="entry name" value="S_TKc"/>
    <property type="match status" value="1"/>
</dbReference>
<organism evidence="26 27">
    <name type="scientific">Aquilegia coerulea</name>
    <name type="common">Rocky mountain columbine</name>
    <dbReference type="NCBI Taxonomy" id="218851"/>
    <lineage>
        <taxon>Eukaryota</taxon>
        <taxon>Viridiplantae</taxon>
        <taxon>Streptophyta</taxon>
        <taxon>Embryophyta</taxon>
        <taxon>Tracheophyta</taxon>
        <taxon>Spermatophyta</taxon>
        <taxon>Magnoliopsida</taxon>
        <taxon>Ranunculales</taxon>
        <taxon>Ranunculaceae</taxon>
        <taxon>Thalictroideae</taxon>
        <taxon>Aquilegia</taxon>
    </lineage>
</organism>
<dbReference type="FunFam" id="1.10.510.10:FF:000358">
    <property type="entry name" value="Putative leucine-rich repeat receptor-like serine/threonine-protein kinase"/>
    <property type="match status" value="1"/>
</dbReference>
<dbReference type="Gene3D" id="3.80.10.10">
    <property type="entry name" value="Ribonuclease Inhibitor"/>
    <property type="match status" value="2"/>
</dbReference>
<keyword evidence="19" id="KW-0325">Glycoprotein</keyword>
<evidence type="ECO:0000256" key="18">
    <source>
        <dbReference type="ARBA" id="ARBA00023170"/>
    </source>
</evidence>
<dbReference type="Pfam" id="PF00069">
    <property type="entry name" value="Pkinase"/>
    <property type="match status" value="1"/>
</dbReference>
<dbReference type="FunFam" id="3.80.10.10:FF:000101">
    <property type="entry name" value="LRR receptor-like serine/threonine-protein kinase ERECTA"/>
    <property type="match status" value="1"/>
</dbReference>
<feature type="domain" description="Protein kinase" evidence="25">
    <location>
        <begin position="567"/>
        <end position="864"/>
    </location>
</feature>
<evidence type="ECO:0000256" key="5">
    <source>
        <dbReference type="ARBA" id="ARBA00022475"/>
    </source>
</evidence>
<sequence>MELRNTPICFLILLSIPSYVLPLQDKLKGHQINTDQSGLLAFKKSISSDPQNFLGNWNETIPICQWNGVSCSLNGKRVTGLDLKRKYLQGAISPFLCNLSYLEQLDLSENSLHGKIPIEFGSLSSLEEFSLRANQVQDEVPESFGQLKRLRFIDLSRNQLRGRLPLSLFYNCTRLQYVDLSDNMFIGFIPSQIGHHLNSLETLRLYLNQLSGIIPASLSNSSSLVELDLEYNFLTGTLPSEILQNMPLLEILYLSGNSLESNDANTNLSPFFTSISNLTHLRELQLAGNMLGASLGNLTQLRILLLHENLFSETIPPSLGGCINLDILDFSYNKLTGTIPAEIVGFRNMGLYFNMSNNFLSGELPMELSKMDMVCAIDLSSNNFNGNIPPNLANCEAAEMINLSHNSLQGTVPSSLGKFLNLQTLDLSHNLLSGEIPASLSKSRSLVHLNLSFNNFNGSIPQGGLFNSLSIESFQGNQHLCWPSAEMQRCHSKKASTSYSCKFLIFLVTTISMSVFLATISCGLGFNMIKGFKIIKDNKASSNFLMSLKSNYPRISYNEIVKATGGFEKSRLIGCGSFGHVYKGVLRDRSLVAVKVLKLQSGNSTKSFDRECQILKRIRHRNLMRIITACSLPDFKALVLPFMANGSLESHLYPKNYGSSLQLSLNMRVNICSDVAEGLSYLHHHSPVQVIHCDLKPCNILLDNDMTALVSDFGIARLVMDVGEVKETTENTNSSTANLLCGSIGYIAPEYGMGRSASVKGDVYSFGVLILEVVTRKRPTDDLFKEGLSLPKWVKSHYHGRMEEIIDPYIIKSLRDQIPEVRNTWEISIVELVELGLLCTQEAPSTRPTMIDAADDLDRLKRYLSGDNTMTFASSLGLSSSVVILKN</sequence>
<evidence type="ECO:0000256" key="23">
    <source>
        <dbReference type="SAM" id="Phobius"/>
    </source>
</evidence>
<keyword evidence="7" id="KW-0597">Phosphoprotein</keyword>
<evidence type="ECO:0000256" key="21">
    <source>
        <dbReference type="ARBA" id="ARBA00048679"/>
    </source>
</evidence>
<dbReference type="Gene3D" id="3.30.200.20">
    <property type="entry name" value="Phosphorylase Kinase, domain 1"/>
    <property type="match status" value="1"/>
</dbReference>
<evidence type="ECO:0000256" key="12">
    <source>
        <dbReference type="ARBA" id="ARBA00022737"/>
    </source>
</evidence>
<dbReference type="GO" id="GO:0004674">
    <property type="term" value="F:protein serine/threonine kinase activity"/>
    <property type="evidence" value="ECO:0007669"/>
    <property type="project" value="UniProtKB-KW"/>
</dbReference>
<dbReference type="AlphaFoldDB" id="A0A2G5DQZ1"/>
<dbReference type="PANTHER" id="PTHR27008">
    <property type="entry name" value="OS04G0122200 PROTEIN"/>
    <property type="match status" value="1"/>
</dbReference>
<dbReference type="Pfam" id="PF08263">
    <property type="entry name" value="LRRNT_2"/>
    <property type="match status" value="1"/>
</dbReference>
<dbReference type="InterPro" id="IPR003591">
    <property type="entry name" value="Leu-rich_rpt_typical-subtyp"/>
</dbReference>
<dbReference type="SUPFAM" id="SSF52058">
    <property type="entry name" value="L domain-like"/>
    <property type="match status" value="2"/>
</dbReference>
<dbReference type="InterPro" id="IPR032675">
    <property type="entry name" value="LRR_dom_sf"/>
</dbReference>
<dbReference type="InterPro" id="IPR011009">
    <property type="entry name" value="Kinase-like_dom_sf"/>
</dbReference>
<keyword evidence="18" id="KW-0675">Receptor</keyword>
<keyword evidence="6" id="KW-0723">Serine/threonine-protein kinase</keyword>
<accession>A0A2G5DQZ1</accession>
<evidence type="ECO:0000256" key="22">
    <source>
        <dbReference type="PROSITE-ProRule" id="PRU10141"/>
    </source>
</evidence>
<keyword evidence="15 22" id="KW-0067">ATP-binding</keyword>
<evidence type="ECO:0000256" key="9">
    <source>
        <dbReference type="ARBA" id="ARBA00022679"/>
    </source>
</evidence>
<reference evidence="26 27" key="1">
    <citation type="submission" date="2017-09" db="EMBL/GenBank/DDBJ databases">
        <title>WGS assembly of Aquilegia coerulea Goldsmith.</title>
        <authorList>
            <person name="Hodges S."/>
            <person name="Kramer E."/>
            <person name="Nordborg M."/>
            <person name="Tomkins J."/>
            <person name="Borevitz J."/>
            <person name="Derieg N."/>
            <person name="Yan J."/>
            <person name="Mihaltcheva S."/>
            <person name="Hayes R.D."/>
            <person name="Rokhsar D."/>
        </authorList>
    </citation>
    <scope>NUCLEOTIDE SEQUENCE [LARGE SCALE GENOMIC DNA]</scope>
    <source>
        <strain evidence="27">cv. Goldsmith</strain>
    </source>
</reference>
<dbReference type="InterPro" id="IPR008271">
    <property type="entry name" value="Ser/Thr_kinase_AS"/>
</dbReference>
<dbReference type="Pfam" id="PF00560">
    <property type="entry name" value="LRR_1"/>
    <property type="match status" value="2"/>
</dbReference>
<dbReference type="Proteomes" id="UP000230069">
    <property type="component" value="Unassembled WGS sequence"/>
</dbReference>
<evidence type="ECO:0000313" key="26">
    <source>
        <dbReference type="EMBL" id="PIA45941.1"/>
    </source>
</evidence>
<protein>
    <recommendedName>
        <fullName evidence="4">non-specific serine/threonine protein kinase</fullName>
        <ecNumber evidence="4">2.7.11.1</ecNumber>
    </recommendedName>
</protein>
<evidence type="ECO:0000256" key="16">
    <source>
        <dbReference type="ARBA" id="ARBA00022989"/>
    </source>
</evidence>
<evidence type="ECO:0000313" key="27">
    <source>
        <dbReference type="Proteomes" id="UP000230069"/>
    </source>
</evidence>
<dbReference type="PROSITE" id="PS00107">
    <property type="entry name" value="PROTEIN_KINASE_ATP"/>
    <property type="match status" value="1"/>
</dbReference>
<dbReference type="STRING" id="218851.A0A2G5DQZ1"/>
<evidence type="ECO:0000256" key="24">
    <source>
        <dbReference type="SAM" id="SignalP"/>
    </source>
</evidence>
<evidence type="ECO:0000256" key="19">
    <source>
        <dbReference type="ARBA" id="ARBA00023180"/>
    </source>
</evidence>
<dbReference type="FunFam" id="3.80.10.10:FF:000095">
    <property type="entry name" value="LRR receptor-like serine/threonine-protein kinase GSO1"/>
    <property type="match status" value="1"/>
</dbReference>
<dbReference type="InterPro" id="IPR051809">
    <property type="entry name" value="Plant_receptor-like_S/T_kinase"/>
</dbReference>
<evidence type="ECO:0000256" key="10">
    <source>
        <dbReference type="ARBA" id="ARBA00022692"/>
    </source>
</evidence>
<evidence type="ECO:0000256" key="11">
    <source>
        <dbReference type="ARBA" id="ARBA00022729"/>
    </source>
</evidence>
<dbReference type="InterPro" id="IPR000719">
    <property type="entry name" value="Prot_kinase_dom"/>
</dbReference>
<name>A0A2G5DQZ1_AQUCA</name>